<feature type="chain" id="PRO_5042492906" evidence="1">
    <location>
        <begin position="28"/>
        <end position="172"/>
    </location>
</feature>
<reference evidence="2" key="1">
    <citation type="submission" date="2023-07" db="EMBL/GenBank/DDBJ databases">
        <title>Genomic Encyclopedia of Type Strains, Phase IV (KMG-IV): sequencing the most valuable type-strain genomes for metagenomic binning, comparative biology and taxonomic classification.</title>
        <authorList>
            <person name="Goeker M."/>
        </authorList>
    </citation>
    <scope>NUCLEOTIDE SEQUENCE</scope>
    <source>
        <strain evidence="2">DSM 19569</strain>
    </source>
</reference>
<name>A0AAJ1WYR8_9HYPH</name>
<evidence type="ECO:0000313" key="2">
    <source>
        <dbReference type="EMBL" id="MDQ0545610.1"/>
    </source>
</evidence>
<sequence length="172" mass="18872">MKRNLAACAMACIHLAITIPLSTPALAQDLNASGLHIDVPVKVRDSRVAFNMDHLAFNGDQSIGLTYMQLMLKNYRASGAKLEIIAVFHGAIGYLLLDDAAYNRARKTNRGNPYKDEILDLQKQGVRFEECGQTARNNGWVNADLIPGVLVNSGANLRLVQLQQDGFAEIHP</sequence>
<evidence type="ECO:0000313" key="3">
    <source>
        <dbReference type="Proteomes" id="UP001223420"/>
    </source>
</evidence>
<dbReference type="EMBL" id="JAUSWL010000009">
    <property type="protein sequence ID" value="MDQ0545610.1"/>
    <property type="molecule type" value="Genomic_DNA"/>
</dbReference>
<accession>A0AAJ1WYR8</accession>
<gene>
    <name evidence="2" type="ORF">QO001_004554</name>
</gene>
<dbReference type="InterPro" id="IPR027396">
    <property type="entry name" value="DsrEFH-like"/>
</dbReference>
<feature type="signal peptide" evidence="1">
    <location>
        <begin position="1"/>
        <end position="27"/>
    </location>
</feature>
<dbReference type="SUPFAM" id="SSF75169">
    <property type="entry name" value="DsrEFH-like"/>
    <property type="match status" value="1"/>
</dbReference>
<dbReference type="PANTHER" id="PTHR37691:SF1">
    <property type="entry name" value="BLR3518 PROTEIN"/>
    <property type="match status" value="1"/>
</dbReference>
<dbReference type="AlphaFoldDB" id="A0AAJ1WYR8"/>
<comment type="caution">
    <text evidence="2">The sequence shown here is derived from an EMBL/GenBank/DDBJ whole genome shotgun (WGS) entry which is preliminary data.</text>
</comment>
<evidence type="ECO:0000256" key="1">
    <source>
        <dbReference type="SAM" id="SignalP"/>
    </source>
</evidence>
<dbReference type="PANTHER" id="PTHR37691">
    <property type="entry name" value="BLR3518 PROTEIN"/>
    <property type="match status" value="1"/>
</dbReference>
<proteinExistence type="predicted"/>
<dbReference type="Gene3D" id="3.40.1260.10">
    <property type="entry name" value="DsrEFH-like"/>
    <property type="match status" value="1"/>
</dbReference>
<dbReference type="InterPro" id="IPR003787">
    <property type="entry name" value="Sulphur_relay_DsrE/F-like"/>
</dbReference>
<protein>
    <submittedName>
        <fullName evidence="2">Intracellular sulfur oxidation DsrE/DsrF family protein</fullName>
    </submittedName>
</protein>
<dbReference type="Pfam" id="PF02635">
    <property type="entry name" value="DsrE"/>
    <property type="match status" value="1"/>
</dbReference>
<dbReference type="RefSeq" id="WP_007562681.1">
    <property type="nucleotide sequence ID" value="NZ_JAJALK010000010.1"/>
</dbReference>
<dbReference type="Proteomes" id="UP001223420">
    <property type="component" value="Unassembled WGS sequence"/>
</dbReference>
<organism evidence="2 3">
    <name type="scientific">Methylobacterium brachiatum</name>
    <dbReference type="NCBI Taxonomy" id="269660"/>
    <lineage>
        <taxon>Bacteria</taxon>
        <taxon>Pseudomonadati</taxon>
        <taxon>Pseudomonadota</taxon>
        <taxon>Alphaproteobacteria</taxon>
        <taxon>Hyphomicrobiales</taxon>
        <taxon>Methylobacteriaceae</taxon>
        <taxon>Methylobacterium</taxon>
    </lineage>
</organism>
<keyword evidence="1" id="KW-0732">Signal</keyword>